<dbReference type="EMBL" id="AWSO01000339">
    <property type="protein sequence ID" value="ESK91548.1"/>
    <property type="molecule type" value="Genomic_DNA"/>
</dbReference>
<comment type="caution">
    <text evidence="1">The sequence shown here is derived from an EMBL/GenBank/DDBJ whole genome shotgun (WGS) entry which is preliminary data.</text>
</comment>
<evidence type="ECO:0000313" key="2">
    <source>
        <dbReference type="Proteomes" id="UP000017559"/>
    </source>
</evidence>
<reference evidence="1 2" key="1">
    <citation type="journal article" date="2014" name="BMC Genomics">
        <title>Genome and secretome analysis of the hemibiotrophic fungal pathogen, Moniliophthora roreri, which causes frosty pod rot disease of cacao: mechanisms of the biotrophic and necrotrophic phases.</title>
        <authorList>
            <person name="Meinhardt L.W."/>
            <person name="Costa G.G.L."/>
            <person name="Thomazella D.P.T."/>
            <person name="Teixeira P.J.P.L."/>
            <person name="Carazzolle M.F."/>
            <person name="Schuster S.C."/>
            <person name="Carlson J.E."/>
            <person name="Guiltinan M.J."/>
            <person name="Mieczkowski P."/>
            <person name="Farmer A."/>
            <person name="Ramaraj T."/>
            <person name="Crozier J."/>
            <person name="Davis R.E."/>
            <person name="Shao J."/>
            <person name="Melnick R.L."/>
            <person name="Pereira G.A.G."/>
            <person name="Bailey B.A."/>
        </authorList>
    </citation>
    <scope>NUCLEOTIDE SEQUENCE [LARGE SCALE GENOMIC DNA]</scope>
    <source>
        <strain evidence="1 2">MCA 2997</strain>
    </source>
</reference>
<dbReference type="Proteomes" id="UP000017559">
    <property type="component" value="Unassembled WGS sequence"/>
</dbReference>
<gene>
    <name evidence="1" type="ORF">Moror_2597</name>
</gene>
<protein>
    <submittedName>
        <fullName evidence="1">Uncharacterized protein</fullName>
    </submittedName>
</protein>
<accession>V2WXE5</accession>
<evidence type="ECO:0000313" key="1">
    <source>
        <dbReference type="EMBL" id="ESK91548.1"/>
    </source>
</evidence>
<dbReference type="HOGENOM" id="CLU_094298_0_0_1"/>
<name>V2WXE5_MONRO</name>
<proteinExistence type="predicted"/>
<keyword evidence="2" id="KW-1185">Reference proteome</keyword>
<sequence>MEYPSTPRSKGSLHVALDYIAMAPIKTSISTAKVAPTSSVSENILFSSCPSTAVLESTLSNSSLPRPLIDTLLVLTILYIIIPHIYNWRYPVQSAQGLRRLTLSVERSIQKVGGKHGLNLKERLWEINDRITALKARIEPPRSSLFAWIAFKWDMLKEVDVCYVALKKLECEAQAKPQCVGEGNLEGEQCAGTSAVEAGESARRCAATSNHAPVGLIRREATFVFGRVPHIDVLRFHIDIPLSGPCYSCHLFSFFMLL</sequence>
<dbReference type="AlphaFoldDB" id="V2WXE5"/>
<dbReference type="KEGG" id="mrr:Moror_2597"/>
<organism evidence="1 2">
    <name type="scientific">Moniliophthora roreri (strain MCA 2997)</name>
    <name type="common">Cocoa frosty pod rot fungus</name>
    <name type="synonym">Crinipellis roreri</name>
    <dbReference type="NCBI Taxonomy" id="1381753"/>
    <lineage>
        <taxon>Eukaryota</taxon>
        <taxon>Fungi</taxon>
        <taxon>Dikarya</taxon>
        <taxon>Basidiomycota</taxon>
        <taxon>Agaricomycotina</taxon>
        <taxon>Agaricomycetes</taxon>
        <taxon>Agaricomycetidae</taxon>
        <taxon>Agaricales</taxon>
        <taxon>Marasmiineae</taxon>
        <taxon>Marasmiaceae</taxon>
        <taxon>Moniliophthora</taxon>
    </lineage>
</organism>